<keyword evidence="1" id="KW-1133">Transmembrane helix</keyword>
<name>A0ABR4GDC4_9EURO</name>
<dbReference type="Proteomes" id="UP001610563">
    <property type="component" value="Unassembled WGS sequence"/>
</dbReference>
<organism evidence="2 3">
    <name type="scientific">Aspergillus keveii</name>
    <dbReference type="NCBI Taxonomy" id="714993"/>
    <lineage>
        <taxon>Eukaryota</taxon>
        <taxon>Fungi</taxon>
        <taxon>Dikarya</taxon>
        <taxon>Ascomycota</taxon>
        <taxon>Pezizomycotina</taxon>
        <taxon>Eurotiomycetes</taxon>
        <taxon>Eurotiomycetidae</taxon>
        <taxon>Eurotiales</taxon>
        <taxon>Aspergillaceae</taxon>
        <taxon>Aspergillus</taxon>
        <taxon>Aspergillus subgen. Nidulantes</taxon>
    </lineage>
</organism>
<keyword evidence="1" id="KW-0812">Transmembrane</keyword>
<evidence type="ECO:0000256" key="1">
    <source>
        <dbReference type="SAM" id="Phobius"/>
    </source>
</evidence>
<evidence type="ECO:0000313" key="2">
    <source>
        <dbReference type="EMBL" id="KAL2797028.1"/>
    </source>
</evidence>
<proteinExistence type="predicted"/>
<keyword evidence="1" id="KW-0472">Membrane</keyword>
<comment type="caution">
    <text evidence="2">The sequence shown here is derived from an EMBL/GenBank/DDBJ whole genome shotgun (WGS) entry which is preliminary data.</text>
</comment>
<evidence type="ECO:0000313" key="3">
    <source>
        <dbReference type="Proteomes" id="UP001610563"/>
    </source>
</evidence>
<feature type="transmembrane region" description="Helical" evidence="1">
    <location>
        <begin position="45"/>
        <end position="66"/>
    </location>
</feature>
<sequence length="125" mass="14279">MFILSRSGMEGFPGRNCVYIVVNVCLGLFPAHQGRGSGVQVQHDVSLWVVYNIGRSYAFFYSLIFLRDHTGTWFLARNGVLFSSSLLNLIWVLGQRDQFGKQAKSKEFLEFDDPLFYHVHGFPLV</sequence>
<reference evidence="2 3" key="1">
    <citation type="submission" date="2024-07" db="EMBL/GenBank/DDBJ databases">
        <title>Section-level genome sequencing and comparative genomics of Aspergillus sections Usti and Cavernicolus.</title>
        <authorList>
            <consortium name="Lawrence Berkeley National Laboratory"/>
            <person name="Nybo J.L."/>
            <person name="Vesth T.C."/>
            <person name="Theobald S."/>
            <person name="Frisvad J.C."/>
            <person name="Larsen T.O."/>
            <person name="Kjaerboelling I."/>
            <person name="Rothschild-Mancinelli K."/>
            <person name="Lyhne E.K."/>
            <person name="Kogle M.E."/>
            <person name="Barry K."/>
            <person name="Clum A."/>
            <person name="Na H."/>
            <person name="Ledsgaard L."/>
            <person name="Lin J."/>
            <person name="Lipzen A."/>
            <person name="Kuo A."/>
            <person name="Riley R."/>
            <person name="Mondo S."/>
            <person name="Labutti K."/>
            <person name="Haridas S."/>
            <person name="Pangalinan J."/>
            <person name="Salamov A.A."/>
            <person name="Simmons B.A."/>
            <person name="Magnuson J.K."/>
            <person name="Chen J."/>
            <person name="Drula E."/>
            <person name="Henrissat B."/>
            <person name="Wiebenga A."/>
            <person name="Lubbers R.J."/>
            <person name="Gomes A.C."/>
            <person name="Makela M.R."/>
            <person name="Stajich J."/>
            <person name="Grigoriev I.V."/>
            <person name="Mortensen U.H."/>
            <person name="De Vries R.P."/>
            <person name="Baker S.E."/>
            <person name="Andersen M.R."/>
        </authorList>
    </citation>
    <scope>NUCLEOTIDE SEQUENCE [LARGE SCALE GENOMIC DNA]</scope>
    <source>
        <strain evidence="2 3">CBS 209.92</strain>
    </source>
</reference>
<feature type="transmembrane region" description="Helical" evidence="1">
    <location>
        <begin position="72"/>
        <end position="94"/>
    </location>
</feature>
<dbReference type="EMBL" id="JBFTWV010000022">
    <property type="protein sequence ID" value="KAL2797028.1"/>
    <property type="molecule type" value="Genomic_DNA"/>
</dbReference>
<accession>A0ABR4GDC4</accession>
<protein>
    <submittedName>
        <fullName evidence="2">Uncharacterized protein</fullName>
    </submittedName>
</protein>
<gene>
    <name evidence="2" type="ORF">BJX66DRAFT_118021</name>
</gene>
<keyword evidence="3" id="KW-1185">Reference proteome</keyword>